<dbReference type="Proteomes" id="UP000191257">
    <property type="component" value="Chromosome"/>
</dbReference>
<proteinExistence type="predicted"/>
<dbReference type="AlphaFoldDB" id="A0A1V0GXE7"/>
<dbReference type="InterPro" id="IPR036514">
    <property type="entry name" value="SGNH_hydro_sf"/>
</dbReference>
<evidence type="ECO:0000313" key="2">
    <source>
        <dbReference type="Proteomes" id="UP000191257"/>
    </source>
</evidence>
<accession>A0A1V0GXE7</accession>
<dbReference type="GO" id="GO:0016788">
    <property type="term" value="F:hydrolase activity, acting on ester bonds"/>
    <property type="evidence" value="ECO:0007669"/>
    <property type="project" value="UniProtKB-ARBA"/>
</dbReference>
<keyword evidence="2" id="KW-1185">Reference proteome</keyword>
<name>A0A1V0GXE7_9RHOB</name>
<evidence type="ECO:0000313" key="1">
    <source>
        <dbReference type="EMBL" id="ARC38470.2"/>
    </source>
</evidence>
<sequence>MTSVLQFLAEGITAFYLGHSLVSPTLPEMMRDVTKATIQYQIINGAPLEVQWKESAVAQGVDGRSWIPDHPVDVLVLTERVPLAPTIEYHDSAGYATRWVKLALDANPRVQSYLYQTWDDIDDAQTETTRTWRDRILSDLPQWQGIVDKVNAGLPADAAPMQLIPVGLGMVRLHDAIAEGRVPGADSIRDFFRDDIHPTDAGFYYVTMIHYAVLTGKSPVGLPRQLMGEYGAYPPVPKDQVEVLQQLAQETVAAFDKPD</sequence>
<evidence type="ECO:0008006" key="3">
    <source>
        <dbReference type="Google" id="ProtNLM"/>
    </source>
</evidence>
<dbReference type="RefSeq" id="WP_105291462.1">
    <property type="nucleotide sequence ID" value="NZ_CAWMZI010000001.1"/>
</dbReference>
<organism evidence="1 2">
    <name type="scientific">Paracoccus yeei</name>
    <dbReference type="NCBI Taxonomy" id="147645"/>
    <lineage>
        <taxon>Bacteria</taxon>
        <taxon>Pseudomonadati</taxon>
        <taxon>Pseudomonadota</taxon>
        <taxon>Alphaproteobacteria</taxon>
        <taxon>Rhodobacterales</taxon>
        <taxon>Paracoccaceae</taxon>
        <taxon>Paracoccus</taxon>
    </lineage>
</organism>
<dbReference type="KEGG" id="pye:A6J80_07620"/>
<dbReference type="EMBL" id="CP020442">
    <property type="protein sequence ID" value="ARC38470.2"/>
    <property type="molecule type" value="Genomic_DNA"/>
</dbReference>
<protein>
    <recommendedName>
        <fullName evidence="3">SGNH/GDSL hydrolase family protein</fullName>
    </recommendedName>
</protein>
<reference evidence="1" key="1">
    <citation type="submission" date="2017-12" db="EMBL/GenBank/DDBJ databases">
        <title>FDA dAtabase for Regulatory Grade micrObial Sequences (FDA-ARGOS): Supporting development and validation of Infectious Disease Dx tests.</title>
        <authorList>
            <person name="Campos J."/>
            <person name="Goldberg B."/>
            <person name="Tallon L."/>
            <person name="Sadzewicz L."/>
            <person name="Sengamalay N."/>
            <person name="Ott S."/>
            <person name="Godinez A."/>
            <person name="Nagaraj S."/>
            <person name="Vyas G."/>
            <person name="Aluvathingal J."/>
            <person name="Nadendla S."/>
            <person name="Geyer C."/>
            <person name="Nandy P."/>
            <person name="Hobson J."/>
            <person name="Sichtig H."/>
        </authorList>
    </citation>
    <scope>NUCLEOTIDE SEQUENCE</scope>
    <source>
        <strain evidence="1">FDAARGOS_252</strain>
    </source>
</reference>
<dbReference type="eggNOG" id="ENOG5032VYB">
    <property type="taxonomic scope" value="Bacteria"/>
</dbReference>
<dbReference type="Gene3D" id="3.40.50.1110">
    <property type="entry name" value="SGNH hydrolase"/>
    <property type="match status" value="1"/>
</dbReference>
<dbReference type="STRING" id="147645.A6J80_07620"/>
<gene>
    <name evidence="1" type="ORF">A6J80_07620</name>
</gene>